<dbReference type="InterPro" id="IPR022417">
    <property type="entry name" value="Porphobilin_deaminase_N"/>
</dbReference>
<evidence type="ECO:0000256" key="8">
    <source>
        <dbReference type="HAMAP-Rule" id="MF_00260"/>
    </source>
</evidence>
<sequence>MLAERYINEFKDKEMVLGTRGSLLALWQANHIKDRLEAKGVKVRLKSIKTSGDKLLDSPLANVGGKGLFTKEIESELLSEKIDFAVHSLKDMPVIESARLSLAAVTKREDARDCLLSERYANVSELPKNAKVGTTSLRRSLQLKLMRSDLDSKGLRGNIQTRLNKLKSGEYDAIILAAAGLKRLGIESEIPHIQYFSTDEMIPAMAQGALGLQCRDPKYSPHFRDLAVCKVLESLHNKDAALSCGIERAFIALLGGGCNSPIGIHAQILKENRLKISCIVGTLDAKNVLRDSATCERGEVEYVLQSMINTLKANGVDRILAETHGG</sequence>
<feature type="domain" description="Porphobilinogen deaminase C-terminal" evidence="10">
    <location>
        <begin position="242"/>
        <end position="293"/>
    </location>
</feature>
<dbReference type="Pfam" id="PF01379">
    <property type="entry name" value="Porphobil_deam"/>
    <property type="match status" value="1"/>
</dbReference>
<dbReference type="InterPro" id="IPR022418">
    <property type="entry name" value="Porphobilinogen_deaminase_C"/>
</dbReference>
<keyword evidence="13" id="KW-1185">Reference proteome</keyword>
<proteinExistence type="inferred from homology"/>
<comment type="caution">
    <text evidence="12">The sequence shown here is derived from an EMBL/GenBank/DDBJ whole genome shotgun (WGS) entry which is preliminary data.</text>
</comment>
<feature type="modified residue" description="S-(dipyrrolylmethanemethyl)cysteine" evidence="8">
    <location>
        <position position="258"/>
    </location>
</feature>
<dbReference type="InterPro" id="IPR022419">
    <property type="entry name" value="Porphobilin_deaminase_cofac_BS"/>
</dbReference>
<accession>A0A347VR45</accession>
<dbReference type="PRINTS" id="PR00151">
    <property type="entry name" value="PORPHBDMNASE"/>
</dbReference>
<comment type="subunit">
    <text evidence="4 8">Monomer.</text>
</comment>
<dbReference type="PANTHER" id="PTHR11557:SF0">
    <property type="entry name" value="PORPHOBILINOGEN DEAMINASE"/>
    <property type="match status" value="1"/>
</dbReference>
<dbReference type="SUPFAM" id="SSF54782">
    <property type="entry name" value="Porphobilinogen deaminase (hydroxymethylbilane synthase), C-terminal domain"/>
    <property type="match status" value="1"/>
</dbReference>
<dbReference type="FunFam" id="3.40.190.10:FF:000086">
    <property type="entry name" value="Probable porphobilinogen deaminase"/>
    <property type="match status" value="1"/>
</dbReference>
<dbReference type="Proteomes" id="UP000477070">
    <property type="component" value="Unassembled WGS sequence"/>
</dbReference>
<comment type="similarity">
    <text evidence="3 8">Belongs to the HMBS family.</text>
</comment>
<dbReference type="SUPFAM" id="SSF53850">
    <property type="entry name" value="Periplasmic binding protein-like II"/>
    <property type="match status" value="1"/>
</dbReference>
<evidence type="ECO:0000259" key="10">
    <source>
        <dbReference type="Pfam" id="PF03900"/>
    </source>
</evidence>
<dbReference type="Gene3D" id="3.30.160.40">
    <property type="entry name" value="Porphobilinogen deaminase, C-terminal domain"/>
    <property type="match status" value="1"/>
</dbReference>
<evidence type="ECO:0000256" key="3">
    <source>
        <dbReference type="ARBA" id="ARBA00005638"/>
    </source>
</evidence>
<dbReference type="PIRSF" id="PIRSF001438">
    <property type="entry name" value="4pyrrol_synth_OHMeBilane_synth"/>
    <property type="match status" value="1"/>
</dbReference>
<dbReference type="PROSITE" id="PS00533">
    <property type="entry name" value="PORPHOBILINOGEN_DEAM"/>
    <property type="match status" value="1"/>
</dbReference>
<reference evidence="12 13" key="2">
    <citation type="journal article" date="2016" name="Infect. Immun.">
        <title>Helicobacter saguini, a Novel Helicobacter Isolated from Cotton-Top Tamarins with Ulcerative Colitis, Has Proinflammatory Properties and Induces Typhlocolitis and Dysplasia in Gnotobiotic IL-10-/- Mice.</title>
        <authorList>
            <person name="Shen Z."/>
            <person name="Mannion A."/>
            <person name="Whary M.T."/>
            <person name="Muthupalani S."/>
            <person name="Sheh A."/>
            <person name="Feng Y."/>
            <person name="Gong G."/>
            <person name="Vandamme P."/>
            <person name="Holcombe H.R."/>
            <person name="Paster B.J."/>
            <person name="Fox J.G."/>
        </authorList>
    </citation>
    <scope>NUCLEOTIDE SEQUENCE [LARGE SCALE GENOMIC DNA]</scope>
    <source>
        <strain evidence="12 13">MIT 97-6194</strain>
    </source>
</reference>
<evidence type="ECO:0000313" key="12">
    <source>
        <dbReference type="EMBL" id="TLD95832.1"/>
    </source>
</evidence>
<comment type="cofactor">
    <cofactor evidence="8">
        <name>dipyrromethane</name>
        <dbReference type="ChEBI" id="CHEBI:60342"/>
    </cofactor>
    <text evidence="8">Binds 1 dipyrromethane group covalently.</text>
</comment>
<comment type="function">
    <text evidence="1 8">Tetrapolymerization of the monopyrrole PBG into the hydroxymethylbilane pre-uroporphyrinogen in several discrete steps.</text>
</comment>
<keyword evidence="5 8" id="KW-0808">Transferase</keyword>
<dbReference type="InterPro" id="IPR000860">
    <property type="entry name" value="HemC"/>
</dbReference>
<dbReference type="OrthoDB" id="9810298at2"/>
<dbReference type="STRING" id="1548018.LS64_03215"/>
<dbReference type="HAMAP" id="MF_00260">
    <property type="entry name" value="Porphobil_deam"/>
    <property type="match status" value="1"/>
</dbReference>
<dbReference type="EC" id="2.5.1.61" evidence="8"/>
<dbReference type="Gene3D" id="3.40.190.10">
    <property type="entry name" value="Periplasmic binding protein-like II"/>
    <property type="match status" value="2"/>
</dbReference>
<evidence type="ECO:0000313" key="14">
    <source>
        <dbReference type="Proteomes" id="UP000477070"/>
    </source>
</evidence>
<dbReference type="GO" id="GO:0006782">
    <property type="term" value="P:protoporphyrinogen IX biosynthetic process"/>
    <property type="evidence" value="ECO:0007669"/>
    <property type="project" value="UniProtKB-UniRule"/>
</dbReference>
<comment type="pathway">
    <text evidence="2">Porphyrin-containing compound metabolism; protoporphyrin-IX biosynthesis; coproporphyrinogen-III from 5-aminolevulinate: step 2/4.</text>
</comment>
<evidence type="ECO:0000256" key="5">
    <source>
        <dbReference type="ARBA" id="ARBA00022679"/>
    </source>
</evidence>
<dbReference type="InterPro" id="IPR036803">
    <property type="entry name" value="Porphobilinogen_deaminase_C_sf"/>
</dbReference>
<evidence type="ECO:0000259" key="9">
    <source>
        <dbReference type="Pfam" id="PF01379"/>
    </source>
</evidence>
<comment type="miscellaneous">
    <text evidence="8">The porphobilinogen subunits are added to the dipyrromethane group.</text>
</comment>
<dbReference type="RefSeq" id="WP_052062356.1">
    <property type="nucleotide sequence ID" value="NZ_JRMP02000001.1"/>
</dbReference>
<dbReference type="GO" id="GO:0004418">
    <property type="term" value="F:hydroxymethylbilane synthase activity"/>
    <property type="evidence" value="ECO:0007669"/>
    <property type="project" value="UniProtKB-UniRule"/>
</dbReference>
<dbReference type="AlphaFoldDB" id="A0A347VR45"/>
<keyword evidence="6 8" id="KW-0627">Porphyrin biosynthesis</keyword>
<reference evidence="12 13" key="1">
    <citation type="journal article" date="2014" name="Genome Announc.">
        <title>Draft genome sequences of eight enterohepatic helicobacter species isolated from both laboratory and wild rodents.</title>
        <authorList>
            <person name="Sheh A."/>
            <person name="Shen Z."/>
            <person name="Fox J.G."/>
        </authorList>
    </citation>
    <scope>NUCLEOTIDE SEQUENCE [LARGE SCALE GENOMIC DNA]</scope>
    <source>
        <strain evidence="12 13">MIT 97-6194</strain>
    </source>
</reference>
<reference evidence="11 14" key="4">
    <citation type="submission" date="2019-12" db="EMBL/GenBank/DDBJ databases">
        <title>Multi-Generational Helicobacter saguini Isolates.</title>
        <authorList>
            <person name="Mannion A."/>
            <person name="Shen Z."/>
            <person name="Fox J.G."/>
        </authorList>
    </citation>
    <scope>NUCLEOTIDE SEQUENCE [LARGE SCALE GENOMIC DNA]</scope>
    <source>
        <strain evidence="11">16-048</strain>
        <strain evidence="14">16-048 (F4)</strain>
    </source>
</reference>
<evidence type="ECO:0000256" key="6">
    <source>
        <dbReference type="ARBA" id="ARBA00023244"/>
    </source>
</evidence>
<reference evidence="12" key="3">
    <citation type="submission" date="2018-04" db="EMBL/GenBank/DDBJ databases">
        <authorList>
            <person name="Sheh A."/>
            <person name="Shen Z."/>
            <person name="Mannion A.J."/>
            <person name="Fox J.G."/>
        </authorList>
    </citation>
    <scope>NUCLEOTIDE SEQUENCE</scope>
    <source>
        <strain evidence="12">MIT 97-6194</strain>
    </source>
</reference>
<dbReference type="GO" id="GO:0005737">
    <property type="term" value="C:cytoplasm"/>
    <property type="evidence" value="ECO:0007669"/>
    <property type="project" value="UniProtKB-UniRule"/>
</dbReference>
<name>A0A347VR45_9HELI</name>
<evidence type="ECO:0000256" key="7">
    <source>
        <dbReference type="ARBA" id="ARBA00048169"/>
    </source>
</evidence>
<protein>
    <recommendedName>
        <fullName evidence="8">Porphobilinogen deaminase</fullName>
        <shortName evidence="8">PBG</shortName>
        <ecNumber evidence="8">2.5.1.61</ecNumber>
    </recommendedName>
    <alternativeName>
        <fullName evidence="8">Hydroxymethylbilane synthase</fullName>
        <shortName evidence="8">HMBS</shortName>
    </alternativeName>
    <alternativeName>
        <fullName evidence="8">Pre-uroporphyrinogen synthase</fullName>
    </alternativeName>
</protein>
<evidence type="ECO:0000256" key="1">
    <source>
        <dbReference type="ARBA" id="ARBA00002869"/>
    </source>
</evidence>
<dbReference type="EMBL" id="JRMP02000001">
    <property type="protein sequence ID" value="TLD95832.1"/>
    <property type="molecule type" value="Genomic_DNA"/>
</dbReference>
<dbReference type="FunFam" id="3.40.190.10:FF:000005">
    <property type="entry name" value="Porphobilinogen deaminase"/>
    <property type="match status" value="1"/>
</dbReference>
<feature type="domain" description="Porphobilinogen deaminase N-terminal" evidence="9">
    <location>
        <begin position="16"/>
        <end position="216"/>
    </location>
</feature>
<evidence type="ECO:0000256" key="4">
    <source>
        <dbReference type="ARBA" id="ARBA00011245"/>
    </source>
</evidence>
<comment type="catalytic activity">
    <reaction evidence="7 8">
        <text>4 porphobilinogen + H2O = hydroxymethylbilane + 4 NH4(+)</text>
        <dbReference type="Rhea" id="RHEA:13185"/>
        <dbReference type="ChEBI" id="CHEBI:15377"/>
        <dbReference type="ChEBI" id="CHEBI:28938"/>
        <dbReference type="ChEBI" id="CHEBI:57845"/>
        <dbReference type="ChEBI" id="CHEBI:58126"/>
        <dbReference type="EC" id="2.5.1.61"/>
    </reaction>
</comment>
<dbReference type="PANTHER" id="PTHR11557">
    <property type="entry name" value="PORPHOBILINOGEN DEAMINASE"/>
    <property type="match status" value="1"/>
</dbReference>
<evidence type="ECO:0000313" key="11">
    <source>
        <dbReference type="EMBL" id="MWV68644.1"/>
    </source>
</evidence>
<dbReference type="Pfam" id="PF03900">
    <property type="entry name" value="Porphobil_deamC"/>
    <property type="match status" value="1"/>
</dbReference>
<dbReference type="UniPathway" id="UPA00251">
    <property type="reaction ID" value="UER00319"/>
</dbReference>
<dbReference type="EMBL" id="QBIU01000001">
    <property type="protein sequence ID" value="MWV68644.1"/>
    <property type="molecule type" value="Genomic_DNA"/>
</dbReference>
<dbReference type="NCBIfam" id="TIGR00212">
    <property type="entry name" value="hemC"/>
    <property type="match status" value="1"/>
</dbReference>
<organism evidence="12 13">
    <name type="scientific">Helicobacter saguini</name>
    <dbReference type="NCBI Taxonomy" id="1548018"/>
    <lineage>
        <taxon>Bacteria</taxon>
        <taxon>Pseudomonadati</taxon>
        <taxon>Campylobacterota</taxon>
        <taxon>Epsilonproteobacteria</taxon>
        <taxon>Campylobacterales</taxon>
        <taxon>Helicobacteraceae</taxon>
        <taxon>Helicobacter</taxon>
    </lineage>
</organism>
<evidence type="ECO:0000313" key="13">
    <source>
        <dbReference type="Proteomes" id="UP000029714"/>
    </source>
</evidence>
<gene>
    <name evidence="8 11" type="primary">hemC</name>
    <name evidence="11" type="ORF">DCO61_01000</name>
    <name evidence="12" type="ORF">LS64_000210</name>
</gene>
<dbReference type="Proteomes" id="UP000029714">
    <property type="component" value="Unassembled WGS sequence"/>
</dbReference>
<evidence type="ECO:0000256" key="2">
    <source>
        <dbReference type="ARBA" id="ARBA00004735"/>
    </source>
</evidence>